<dbReference type="Pfam" id="PF02310">
    <property type="entry name" value="B12-binding"/>
    <property type="match status" value="1"/>
</dbReference>
<accession>A0A5E7UHB3</accession>
<keyword evidence="7" id="KW-0170">Cobalt</keyword>
<dbReference type="NCBIfam" id="NF006944">
    <property type="entry name" value="PRK09426.1"/>
    <property type="match status" value="1"/>
</dbReference>
<evidence type="ECO:0000256" key="8">
    <source>
        <dbReference type="ARBA" id="ARBA00072363"/>
    </source>
</evidence>
<dbReference type="Proteomes" id="UP000409037">
    <property type="component" value="Unassembled WGS sequence"/>
</dbReference>
<evidence type="ECO:0000256" key="6">
    <source>
        <dbReference type="ARBA" id="ARBA00023235"/>
    </source>
</evidence>
<dbReference type="OrthoDB" id="9762378at2"/>
<keyword evidence="5" id="KW-0479">Metal-binding</keyword>
<evidence type="ECO:0000313" key="10">
    <source>
        <dbReference type="EMBL" id="VVO39689.1"/>
    </source>
</evidence>
<evidence type="ECO:0000256" key="1">
    <source>
        <dbReference type="ARBA" id="ARBA00001922"/>
    </source>
</evidence>
<dbReference type="NCBIfam" id="TIGR00641">
    <property type="entry name" value="acid_CoA_mut_N"/>
    <property type="match status" value="1"/>
</dbReference>
<dbReference type="InterPro" id="IPR006098">
    <property type="entry name" value="MMCoA_mutase_a_cat"/>
</dbReference>
<dbReference type="PROSITE" id="PS51332">
    <property type="entry name" value="B12_BINDING"/>
    <property type="match status" value="1"/>
</dbReference>
<evidence type="ECO:0000256" key="3">
    <source>
        <dbReference type="ARBA" id="ARBA00012398"/>
    </source>
</evidence>
<dbReference type="GO" id="GO:0004494">
    <property type="term" value="F:methylmalonyl-CoA mutase activity"/>
    <property type="evidence" value="ECO:0007669"/>
    <property type="project" value="UniProtKB-EC"/>
</dbReference>
<feature type="domain" description="B12-binding" evidence="9">
    <location>
        <begin position="560"/>
        <end position="692"/>
    </location>
</feature>
<protein>
    <recommendedName>
        <fullName evidence="8">Methylmalonyl-CoA mutase</fullName>
        <ecNumber evidence="3">5.4.99.2</ecNumber>
    </recommendedName>
</protein>
<name>A0A5E7UHB3_PSEFL</name>
<dbReference type="Pfam" id="PF01642">
    <property type="entry name" value="MM_CoA_mutase"/>
    <property type="match status" value="1"/>
</dbReference>
<dbReference type="SUPFAM" id="SSF51703">
    <property type="entry name" value="Cobalamin (vitamin B12)-dependent enzymes"/>
    <property type="match status" value="1"/>
</dbReference>
<evidence type="ECO:0000256" key="7">
    <source>
        <dbReference type="ARBA" id="ARBA00023285"/>
    </source>
</evidence>
<dbReference type="Gene3D" id="3.20.20.240">
    <property type="entry name" value="Methylmalonyl-CoA mutase"/>
    <property type="match status" value="1"/>
</dbReference>
<reference evidence="10 11" key="1">
    <citation type="submission" date="2019-09" db="EMBL/GenBank/DDBJ databases">
        <authorList>
            <person name="Chandra G."/>
            <person name="Truman W A."/>
        </authorList>
    </citation>
    <scope>NUCLEOTIDE SEQUENCE [LARGE SCALE GENOMIC DNA]</scope>
    <source>
        <strain evidence="10">PS833</strain>
    </source>
</reference>
<dbReference type="InterPro" id="IPR006159">
    <property type="entry name" value="Acid_CoA_mut_C"/>
</dbReference>
<sequence length="703" mass="76555">MTRSPLHRPQGLQLKALYRPGDLTGIEHLDSDPGTPPYLRGPYASMYAHKPWTIRQYSGFADAQLSNQRLRQSLAEGAQGLSVAFDLPTHRGYDSNDAHCAADVGKAGVAIDSVEDMLELFDGIALDRVSVSMTMNGAVLPVLAAFIVAAQERGIAREQLSGTIQNDILKEFMVRNTYIFAPEPSLRICTDVIEYLARHMPRFNPISVSGYHFQEAGADPILELALTLLNARTYVEQVRLRGLDINAFCSRMSFFFGVGNDFFTEVAKLRAARVLWNEISEQSGADNPSARAMRMHCQTSGWTLSAQEPMNNVVRTTAQAMAAVFGGTQSLHTNAWDEALALPSESSARLASNTQQILQEETGLCDVIDPWAGSYMMESLTATMCREVRACIARIDGEGGVVAAINNGSISMMIHAQAVRTQARLDSGELRRVGEKTASATSQALHTTHSVDSLSVRQRQIHRLKHMRIRRDEAKVQAHLQALTHCARSGQGNLLELNMAAMSARATVGECTTALEKAWPRHRQAPAFQPDGYGALRGQLPGWAALCERTSRFSTQHGRPPQALLGKLGQDGHDRGIRLIASVLVEAGFRVRMLPLFQSPTELLASMDDAGPVDLIGFSSLAGAHNEILCDLLDHLHRQRIDVPVVLGGIIAQSDIASLTAQGVSAVFGPGEDLVDIAQQLMSLVERHSFPVVNPATQAFAKA</sequence>
<dbReference type="GO" id="GO:0005737">
    <property type="term" value="C:cytoplasm"/>
    <property type="evidence" value="ECO:0007669"/>
    <property type="project" value="TreeGrafter"/>
</dbReference>
<evidence type="ECO:0000256" key="5">
    <source>
        <dbReference type="ARBA" id="ARBA00022723"/>
    </source>
</evidence>
<comment type="similarity">
    <text evidence="2">Belongs to the methylmalonyl-CoA mutase family.</text>
</comment>
<dbReference type="InterPro" id="IPR006099">
    <property type="entry name" value="MeMalonylCoA_mutase_a/b_cat"/>
</dbReference>
<dbReference type="EC" id="5.4.99.2" evidence="3"/>
<dbReference type="GO" id="GO:0031419">
    <property type="term" value="F:cobalamin binding"/>
    <property type="evidence" value="ECO:0007669"/>
    <property type="project" value="UniProtKB-KW"/>
</dbReference>
<dbReference type="AlphaFoldDB" id="A0A5E7UHB3"/>
<evidence type="ECO:0000256" key="4">
    <source>
        <dbReference type="ARBA" id="ARBA00022628"/>
    </source>
</evidence>
<organism evidence="10 11">
    <name type="scientific">Pseudomonas fluorescens</name>
    <dbReference type="NCBI Taxonomy" id="294"/>
    <lineage>
        <taxon>Bacteria</taxon>
        <taxon>Pseudomonadati</taxon>
        <taxon>Pseudomonadota</taxon>
        <taxon>Gammaproteobacteria</taxon>
        <taxon>Pseudomonadales</taxon>
        <taxon>Pseudomonadaceae</taxon>
        <taxon>Pseudomonas</taxon>
    </lineage>
</organism>
<dbReference type="NCBIfam" id="TIGR00640">
    <property type="entry name" value="acid_CoA_mut_C"/>
    <property type="match status" value="1"/>
</dbReference>
<dbReference type="PANTHER" id="PTHR48101:SF4">
    <property type="entry name" value="METHYLMALONYL-COA MUTASE, MITOCHONDRIAL"/>
    <property type="match status" value="1"/>
</dbReference>
<keyword evidence="4" id="KW-0846">Cobalamin</keyword>
<comment type="cofactor">
    <cofactor evidence="1">
        <name>adenosylcob(III)alamin</name>
        <dbReference type="ChEBI" id="CHEBI:18408"/>
    </cofactor>
</comment>
<dbReference type="Gene3D" id="3.40.50.280">
    <property type="entry name" value="Cobalamin-binding domain"/>
    <property type="match status" value="1"/>
</dbReference>
<evidence type="ECO:0000256" key="2">
    <source>
        <dbReference type="ARBA" id="ARBA00008465"/>
    </source>
</evidence>
<dbReference type="InterPro" id="IPR016176">
    <property type="entry name" value="Cbl-dep_enz_cat"/>
</dbReference>
<dbReference type="FunFam" id="3.20.20.240:FF:000001">
    <property type="entry name" value="Probable methylmalonyl-coa mutase"/>
    <property type="match status" value="1"/>
</dbReference>
<dbReference type="PANTHER" id="PTHR48101">
    <property type="entry name" value="METHYLMALONYL-COA MUTASE, MITOCHONDRIAL-RELATED"/>
    <property type="match status" value="1"/>
</dbReference>
<dbReference type="SUPFAM" id="SSF52242">
    <property type="entry name" value="Cobalamin (vitamin B12)-binding domain"/>
    <property type="match status" value="1"/>
</dbReference>
<dbReference type="InterPro" id="IPR036724">
    <property type="entry name" value="Cobalamin-bd_sf"/>
</dbReference>
<dbReference type="GO" id="GO:0019678">
    <property type="term" value="P:propionate metabolic process, methylmalonyl pathway"/>
    <property type="evidence" value="ECO:0007669"/>
    <property type="project" value="TreeGrafter"/>
</dbReference>
<keyword evidence="6 10" id="KW-0413">Isomerase</keyword>
<proteinExistence type="inferred from homology"/>
<gene>
    <name evidence="10" type="primary">scpA_2</name>
    <name evidence="10" type="ORF">PS833_05699</name>
</gene>
<evidence type="ECO:0000259" key="9">
    <source>
        <dbReference type="PROSITE" id="PS51332"/>
    </source>
</evidence>
<dbReference type="EMBL" id="CABVHU010000020">
    <property type="protein sequence ID" value="VVO39689.1"/>
    <property type="molecule type" value="Genomic_DNA"/>
</dbReference>
<dbReference type="InterPro" id="IPR006158">
    <property type="entry name" value="Cobalamin-bd"/>
</dbReference>
<dbReference type="GO" id="GO:0046872">
    <property type="term" value="F:metal ion binding"/>
    <property type="evidence" value="ECO:0007669"/>
    <property type="project" value="UniProtKB-KW"/>
</dbReference>
<evidence type="ECO:0000313" key="11">
    <source>
        <dbReference type="Proteomes" id="UP000409037"/>
    </source>
</evidence>